<comment type="caution">
    <text evidence="3">The sequence shown here is derived from an EMBL/GenBank/DDBJ whole genome shotgun (WGS) entry which is preliminary data.</text>
</comment>
<proteinExistence type="predicted"/>
<evidence type="ECO:0000313" key="3">
    <source>
        <dbReference type="EMBL" id="PXA66341.1"/>
    </source>
</evidence>
<keyword evidence="4" id="KW-1185">Reference proteome</keyword>
<evidence type="ECO:0000256" key="2">
    <source>
        <dbReference type="SAM" id="Phobius"/>
    </source>
</evidence>
<feature type="region of interest" description="Disordered" evidence="1">
    <location>
        <begin position="1"/>
        <end position="88"/>
    </location>
</feature>
<keyword evidence="2" id="KW-1133">Transmembrane helix</keyword>
<accession>A0A2V3DZU1</accession>
<evidence type="ECO:0000313" key="4">
    <source>
        <dbReference type="Proteomes" id="UP000246303"/>
    </source>
</evidence>
<protein>
    <submittedName>
        <fullName evidence="3">Uncharacterized protein</fullName>
    </submittedName>
</protein>
<feature type="transmembrane region" description="Helical" evidence="2">
    <location>
        <begin position="95"/>
        <end position="115"/>
    </location>
</feature>
<organism evidence="3 4">
    <name type="scientific">Arthrobacter psychrochitiniphilus</name>
    <dbReference type="NCBI Taxonomy" id="291045"/>
    <lineage>
        <taxon>Bacteria</taxon>
        <taxon>Bacillati</taxon>
        <taxon>Actinomycetota</taxon>
        <taxon>Actinomycetes</taxon>
        <taxon>Micrococcales</taxon>
        <taxon>Micrococcaceae</taxon>
        <taxon>Arthrobacter</taxon>
    </lineage>
</organism>
<keyword evidence="2" id="KW-0472">Membrane</keyword>
<feature type="compositionally biased region" description="Polar residues" evidence="1">
    <location>
        <begin position="65"/>
        <end position="77"/>
    </location>
</feature>
<evidence type="ECO:0000256" key="1">
    <source>
        <dbReference type="SAM" id="MobiDB-lite"/>
    </source>
</evidence>
<dbReference type="EMBL" id="QHLZ01000003">
    <property type="protein sequence ID" value="PXA66341.1"/>
    <property type="molecule type" value="Genomic_DNA"/>
</dbReference>
<sequence>MNHPDRNQQNLTQGPLREIAENTMSHPIEPPQSPEGTANTVSPPPAGYFSTPLPLSEQAPARAHASSTEPKNSSKTAATADLPTVPQAGRHPARVGTIVFGAVVLVLGILLILSTQLHLNLDPGLTAMWLLLGAGVAMVAGGAINLFTRMKKQRGVH</sequence>
<name>A0A2V3DZU1_9MICC</name>
<gene>
    <name evidence="3" type="ORF">CVS29_06535</name>
</gene>
<dbReference type="Proteomes" id="UP000246303">
    <property type="component" value="Unassembled WGS sequence"/>
</dbReference>
<feature type="transmembrane region" description="Helical" evidence="2">
    <location>
        <begin position="127"/>
        <end position="147"/>
    </location>
</feature>
<dbReference type="AlphaFoldDB" id="A0A2V3DZU1"/>
<reference evidence="3 4" key="1">
    <citation type="submission" date="2018-05" db="EMBL/GenBank/DDBJ databases">
        <title>Genetic diversity of glacier-inhabiting Cryobacterium bacteria in China and description of Cryobacterium mengkeensis sp. nov. and Arthrobacter glacialis sp. nov.</title>
        <authorList>
            <person name="Liu Q."/>
            <person name="Xin Y.-H."/>
        </authorList>
    </citation>
    <scope>NUCLEOTIDE SEQUENCE [LARGE SCALE GENOMIC DNA]</scope>
    <source>
        <strain evidence="3 4">GP3</strain>
    </source>
</reference>
<keyword evidence="2" id="KW-0812">Transmembrane</keyword>